<dbReference type="OMA" id="MIYKELH"/>
<dbReference type="Ensembl" id="ENSACIT00000015275.1">
    <property type="protein sequence ID" value="ENSACIP00000014877.1"/>
    <property type="gene ID" value="ENSACIG00000011529.1"/>
</dbReference>
<dbReference type="InterPro" id="IPR019734">
    <property type="entry name" value="TPR_rpt"/>
</dbReference>
<accession>A0A3Q0RWV0</accession>
<comment type="similarity">
    <text evidence="1">Belongs to the TTC39 family.</text>
</comment>
<name>A0A3Q0RWV0_AMPCI</name>
<dbReference type="SMART" id="SM00028">
    <property type="entry name" value="TPR"/>
    <property type="match status" value="3"/>
</dbReference>
<dbReference type="GeneTree" id="ENSGT00950000182917"/>
<dbReference type="Proteomes" id="UP000261340">
    <property type="component" value="Unplaced"/>
</dbReference>
<keyword evidence="2" id="KW-0802">TPR repeat</keyword>
<dbReference type="Pfam" id="PF10300">
    <property type="entry name" value="Iml2-TPR_39"/>
    <property type="match status" value="1"/>
</dbReference>
<dbReference type="PANTHER" id="PTHR31859">
    <property type="entry name" value="TETRATRICOPEPTIDE REPEAT PROTEIN 39 FAMILY MEMBER"/>
    <property type="match status" value="1"/>
</dbReference>
<protein>
    <submittedName>
        <fullName evidence="3">Zgc:158403</fullName>
    </submittedName>
</protein>
<evidence type="ECO:0000256" key="2">
    <source>
        <dbReference type="ARBA" id="ARBA00022803"/>
    </source>
</evidence>
<dbReference type="PANTHER" id="PTHR31859:SF7">
    <property type="entry name" value="TETRATRICOPEPTIDE REPEAT PROTEIN 39A"/>
    <property type="match status" value="1"/>
</dbReference>
<dbReference type="InterPro" id="IPR011990">
    <property type="entry name" value="TPR-like_helical_dom_sf"/>
</dbReference>
<organism evidence="3 4">
    <name type="scientific">Amphilophus citrinellus</name>
    <name type="common">Midas cichlid</name>
    <name type="synonym">Cichlasoma citrinellum</name>
    <dbReference type="NCBI Taxonomy" id="61819"/>
    <lineage>
        <taxon>Eukaryota</taxon>
        <taxon>Metazoa</taxon>
        <taxon>Chordata</taxon>
        <taxon>Craniata</taxon>
        <taxon>Vertebrata</taxon>
        <taxon>Euteleostomi</taxon>
        <taxon>Actinopterygii</taxon>
        <taxon>Neopterygii</taxon>
        <taxon>Teleostei</taxon>
        <taxon>Neoteleostei</taxon>
        <taxon>Acanthomorphata</taxon>
        <taxon>Ovalentaria</taxon>
        <taxon>Cichlomorphae</taxon>
        <taxon>Cichliformes</taxon>
        <taxon>Cichlidae</taxon>
        <taxon>New World cichlids</taxon>
        <taxon>Cichlasomatinae</taxon>
        <taxon>Heroini</taxon>
        <taxon>Amphilophus</taxon>
    </lineage>
</organism>
<proteinExistence type="inferred from homology"/>
<reference evidence="3" key="1">
    <citation type="submission" date="2025-08" db="UniProtKB">
        <authorList>
            <consortium name="Ensembl"/>
        </authorList>
    </citation>
    <scope>IDENTIFICATION</scope>
</reference>
<dbReference type="AlphaFoldDB" id="A0A3Q0RWV0"/>
<evidence type="ECO:0000313" key="4">
    <source>
        <dbReference type="Proteomes" id="UP000261340"/>
    </source>
</evidence>
<evidence type="ECO:0000313" key="3">
    <source>
        <dbReference type="Ensembl" id="ENSACIP00000014877.1"/>
    </source>
</evidence>
<keyword evidence="4" id="KW-1185">Reference proteome</keyword>
<reference evidence="3" key="2">
    <citation type="submission" date="2025-09" db="UniProtKB">
        <authorList>
            <consortium name="Ensembl"/>
        </authorList>
    </citation>
    <scope>IDENTIFICATION</scope>
</reference>
<dbReference type="Gene3D" id="1.25.40.10">
    <property type="entry name" value="Tetratricopeptide repeat domain"/>
    <property type="match status" value="1"/>
</dbReference>
<sequence>TRMCMCSSSSEMTLKECLDECMEALDLFLNNHFNESLEKLRPRVNESMYHALIYATVLEMQAMMTFQHDDISNAGNTMKSAQEVCQRFRRKSSSLSNKSAGSSLSEVQLHAEVCYAECQLQRAALTFLQDENMVSFIKGGIKVRNSYLIYKELHSFIKSHTCLKGPSHIHLEGGIAFGIGAFNLTLSLFPPRILKVLEFAGFSGDKVNMVYVCIIYIYFHFVLLGTGEGEVAEAERLLKPFRLRYPRGAIFLFFAGRTEEIKGNIDEAVTLFEDGCKAQQTWKQFHHMCYWELMWCFTYKRAWKMAYFYADLLSQESRWSKAMYVYMKAAYLSMLPKDEARPFGEDEVELFRQVPTLKQKIAGKSPPTEKFAIRKARRYKAACPVRLPVPVLEMMYMWNGFSMISKRPELTEGMMQTLVEAERTLLETPENEYTVDDRCVIHMLKGLCLKNQGLLQAAEECFNKVCSSEKKIRFDHYLVPNCLVELSLLYIDQGRRDDAIRILHKAKHRYKDYSMESRTQFRVHAALAKLKADPGEDDDTHL</sequence>
<dbReference type="InterPro" id="IPR019412">
    <property type="entry name" value="IML2/TPR_39"/>
</dbReference>
<dbReference type="SUPFAM" id="SSF48452">
    <property type="entry name" value="TPR-like"/>
    <property type="match status" value="1"/>
</dbReference>
<evidence type="ECO:0000256" key="1">
    <source>
        <dbReference type="ARBA" id="ARBA00006400"/>
    </source>
</evidence>